<organism evidence="1 2">
    <name type="scientific">Vitis vinifera</name>
    <name type="common">Grape</name>
    <dbReference type="NCBI Taxonomy" id="29760"/>
    <lineage>
        <taxon>Eukaryota</taxon>
        <taxon>Viridiplantae</taxon>
        <taxon>Streptophyta</taxon>
        <taxon>Embryophyta</taxon>
        <taxon>Tracheophyta</taxon>
        <taxon>Spermatophyta</taxon>
        <taxon>Magnoliopsida</taxon>
        <taxon>eudicotyledons</taxon>
        <taxon>Gunneridae</taxon>
        <taxon>Pentapetalae</taxon>
        <taxon>rosids</taxon>
        <taxon>Vitales</taxon>
        <taxon>Vitaceae</taxon>
        <taxon>Viteae</taxon>
        <taxon>Vitis</taxon>
    </lineage>
</organism>
<accession>A0A438HA29</accession>
<name>A0A438HA29_VITVI</name>
<protein>
    <submittedName>
        <fullName evidence="1">Uncharacterized protein</fullName>
    </submittedName>
</protein>
<reference evidence="1 2" key="1">
    <citation type="journal article" date="2018" name="PLoS Genet.">
        <title>Population sequencing reveals clonal diversity and ancestral inbreeding in the grapevine cultivar Chardonnay.</title>
        <authorList>
            <person name="Roach M.J."/>
            <person name="Johnson D.L."/>
            <person name="Bohlmann J."/>
            <person name="van Vuuren H.J."/>
            <person name="Jones S.J."/>
            <person name="Pretorius I.S."/>
            <person name="Schmidt S.A."/>
            <person name="Borneman A.R."/>
        </authorList>
    </citation>
    <scope>NUCLEOTIDE SEQUENCE [LARGE SCALE GENOMIC DNA]</scope>
    <source>
        <strain evidence="2">cv. Chardonnay</strain>
        <tissue evidence="1">Leaf</tissue>
    </source>
</reference>
<sequence>MAQTSSLQVYGVVPSSSEARVQSKLSPFAKEWNPSIERGSEEERSMFFILSSGHPLRCSQIRRFLLN</sequence>
<evidence type="ECO:0000313" key="2">
    <source>
        <dbReference type="Proteomes" id="UP000288805"/>
    </source>
</evidence>
<dbReference type="Proteomes" id="UP000288805">
    <property type="component" value="Unassembled WGS sequence"/>
</dbReference>
<dbReference type="AlphaFoldDB" id="A0A438HA29"/>
<dbReference type="EMBL" id="QGNW01000254">
    <property type="protein sequence ID" value="RVW81303.1"/>
    <property type="molecule type" value="Genomic_DNA"/>
</dbReference>
<proteinExistence type="predicted"/>
<gene>
    <name evidence="1" type="ORF">CK203_038062</name>
</gene>
<evidence type="ECO:0000313" key="1">
    <source>
        <dbReference type="EMBL" id="RVW81303.1"/>
    </source>
</evidence>
<comment type="caution">
    <text evidence="1">The sequence shown here is derived from an EMBL/GenBank/DDBJ whole genome shotgun (WGS) entry which is preliminary data.</text>
</comment>